<dbReference type="GeneID" id="116952170"/>
<dbReference type="GO" id="GO:0046872">
    <property type="term" value="F:metal ion binding"/>
    <property type="evidence" value="ECO:0007669"/>
    <property type="project" value="UniProtKB-KW"/>
</dbReference>
<dbReference type="Pfam" id="PF01546">
    <property type="entry name" value="Peptidase_M20"/>
    <property type="match status" value="1"/>
</dbReference>
<dbReference type="GO" id="GO:0006508">
    <property type="term" value="P:proteolysis"/>
    <property type="evidence" value="ECO:0007669"/>
    <property type="project" value="UniProtKB-KW"/>
</dbReference>
<keyword evidence="4 9" id="KW-0479">Metal-binding</keyword>
<dbReference type="Gene3D" id="3.30.70.360">
    <property type="match status" value="1"/>
</dbReference>
<feature type="site" description="Important for catalytic activity" evidence="10">
    <location>
        <position position="265"/>
    </location>
</feature>
<feature type="binding site" evidence="9">
    <location>
        <position position="136"/>
    </location>
    <ligand>
        <name>Mn(2+)</name>
        <dbReference type="ChEBI" id="CHEBI:29035"/>
        <label>2</label>
    </ligand>
</feature>
<dbReference type="SUPFAM" id="SSF53187">
    <property type="entry name" value="Zn-dependent exopeptidases"/>
    <property type="match status" value="1"/>
</dbReference>
<evidence type="ECO:0000256" key="4">
    <source>
        <dbReference type="ARBA" id="ARBA00022723"/>
    </source>
</evidence>
<dbReference type="CDD" id="cd05676">
    <property type="entry name" value="M20_dipept_like_CNDP"/>
    <property type="match status" value="1"/>
</dbReference>
<feature type="binding site" evidence="9">
    <location>
        <position position="169"/>
    </location>
    <ligand>
        <name>Mn(2+)</name>
        <dbReference type="ChEBI" id="CHEBI:29035"/>
        <label>1</label>
    </ligand>
</feature>
<feature type="active site" evidence="7">
    <location>
        <position position="138"/>
    </location>
</feature>
<name>A0AAJ7U2L8_PETMA</name>
<evidence type="ECO:0000256" key="3">
    <source>
        <dbReference type="ARBA" id="ARBA00022670"/>
    </source>
</evidence>
<evidence type="ECO:0000313" key="12">
    <source>
        <dbReference type="Proteomes" id="UP001318040"/>
    </source>
</evidence>
<keyword evidence="3" id="KW-0645">Protease</keyword>
<comment type="cofactor">
    <cofactor evidence="9">
        <name>Mn(2+)</name>
        <dbReference type="ChEBI" id="CHEBI:29035"/>
    </cofactor>
    <text evidence="9">Binds 2 manganese ions per subunit.</text>
</comment>
<keyword evidence="5" id="KW-0378">Hydrolase</keyword>
<dbReference type="Pfam" id="PF07687">
    <property type="entry name" value="M20_dimer"/>
    <property type="match status" value="1"/>
</dbReference>
<dbReference type="RefSeq" id="XP_032827178.1">
    <property type="nucleotide sequence ID" value="XM_032971287.1"/>
</dbReference>
<dbReference type="InterPro" id="IPR051458">
    <property type="entry name" value="Cyt/Met_Dipeptidase"/>
</dbReference>
<evidence type="ECO:0000256" key="6">
    <source>
        <dbReference type="ARBA" id="ARBA00023049"/>
    </source>
</evidence>
<evidence type="ECO:0000256" key="9">
    <source>
        <dbReference type="PIRSR" id="PIRSR037242-3"/>
    </source>
</evidence>
<evidence type="ECO:0000256" key="8">
    <source>
        <dbReference type="PIRSR" id="PIRSR037242-2"/>
    </source>
</evidence>
<evidence type="ECO:0000313" key="13">
    <source>
        <dbReference type="RefSeq" id="XP_032827178.1"/>
    </source>
</evidence>
<dbReference type="InterPro" id="IPR017153">
    <property type="entry name" value="CNDP/DUG1"/>
</dbReference>
<dbReference type="AlphaFoldDB" id="A0AAJ7U2L8"/>
<keyword evidence="9" id="KW-0464">Manganese</keyword>
<dbReference type="InterPro" id="IPR011650">
    <property type="entry name" value="Peptidase_M20_dimer"/>
</dbReference>
<evidence type="ECO:0000256" key="10">
    <source>
        <dbReference type="PIRSR" id="PIRSR037242-4"/>
    </source>
</evidence>
<feature type="binding site" description="in other chain" evidence="8">
    <location>
        <position position="380"/>
    </location>
    <ligand>
        <name>substrate</name>
        <note>ligand shared between homodimeric partners</note>
    </ligand>
</feature>
<dbReference type="GO" id="GO:0005829">
    <property type="term" value="C:cytosol"/>
    <property type="evidence" value="ECO:0007669"/>
    <property type="project" value="TreeGrafter"/>
</dbReference>
<feature type="binding site" evidence="9">
    <location>
        <position position="169"/>
    </location>
    <ligand>
        <name>Mn(2+)</name>
        <dbReference type="ChEBI" id="CHEBI:29035"/>
        <label>2</label>
    </ligand>
</feature>
<feature type="binding site" description="in other chain" evidence="8">
    <location>
        <position position="232"/>
    </location>
    <ligand>
        <name>substrate</name>
        <note>ligand shared between homodimeric partners</note>
    </ligand>
</feature>
<dbReference type="PANTHER" id="PTHR43270">
    <property type="entry name" value="BETA-ALA-HIS DIPEPTIDASE"/>
    <property type="match status" value="1"/>
</dbReference>
<evidence type="ECO:0000259" key="11">
    <source>
        <dbReference type="Pfam" id="PF07687"/>
    </source>
</evidence>
<feature type="binding site" description="in other chain" evidence="8">
    <location>
        <position position="454"/>
    </location>
    <ligand>
        <name>substrate</name>
        <note>ligand shared between homodimeric partners</note>
    </ligand>
</feature>
<dbReference type="GO" id="GO:0070573">
    <property type="term" value="F:metallodipeptidase activity"/>
    <property type="evidence" value="ECO:0007669"/>
    <property type="project" value="InterPro"/>
</dbReference>
<feature type="binding site" evidence="9">
    <location>
        <position position="232"/>
    </location>
    <ligand>
        <name>Mn(2+)</name>
        <dbReference type="ChEBI" id="CHEBI:29035"/>
        <label>2</label>
    </ligand>
</feature>
<feature type="binding site" evidence="9">
    <location>
        <position position="482"/>
    </location>
    <ligand>
        <name>Mn(2+)</name>
        <dbReference type="ChEBI" id="CHEBI:29035"/>
        <label>1</label>
    </ligand>
</feature>
<sequence length="514" mass="56742">MSALLRGPARAMRVAASAAGRGRRGEWLPGFGLVRRMTSSIQDVFTHIENNQQLFVKRLAEWVSVRSVSSQPELRGEVLRMVQMTAQHIERLGGSVEMVDIGTETLADGSKLALPPVILAEIGRDPAKKTVCVYGHLDVQPAQLEDGWDSDPFTLTHRNGKLYGRGATDDKGPVLSWLNCIESFQAVSKALPVNVKLCLEGMEESGSIGLGELIAERRKSFFGNVDCVCISDSYWLGTQTPCLTFGLRGLCYFEIEVQCAQRDLHSGVYGGSVHEAMTDLMQILASLVDSSGRILVPGIHRSVKPLSEMEARLCANVDFSPEEYRLEIGATTLQQHTKEDILNHRWHLPSLSIHGIEGAFSELGQKTVIPSRVVGKFSIRTVPDMEPDEVERQVKDYVAQTFSELRSPNRFRITMPVGSQAWVADSTHPNYTAGRNAMRRVFGVEPNLIRDGCSIPVTLAFSRHTALNVLLLSLGACDDGAHSQNEKFNLSNYMNGMKVMASYLEELSLVLPKE</sequence>
<comment type="similarity">
    <text evidence="1">Belongs to the peptidase M20A family.</text>
</comment>
<dbReference type="InterPro" id="IPR002933">
    <property type="entry name" value="Peptidase_M20"/>
</dbReference>
<feature type="domain" description="Peptidase M20 dimerisation" evidence="11">
    <location>
        <begin position="246"/>
        <end position="402"/>
    </location>
</feature>
<accession>A0AAJ7U2L8</accession>
<dbReference type="PROSITE" id="PS00759">
    <property type="entry name" value="ARGE_DAPE_CPG2_2"/>
    <property type="match status" value="1"/>
</dbReference>
<reference evidence="13" key="1">
    <citation type="submission" date="2025-08" db="UniProtKB">
        <authorList>
            <consortium name="RefSeq"/>
        </authorList>
    </citation>
    <scope>IDENTIFICATION</scope>
    <source>
        <tissue evidence="13">Sperm</tissue>
    </source>
</reference>
<evidence type="ECO:0000256" key="5">
    <source>
        <dbReference type="ARBA" id="ARBA00022801"/>
    </source>
</evidence>
<feature type="binding site" description="in other chain" evidence="8">
    <location>
        <position position="482"/>
    </location>
    <ligand>
        <name>substrate</name>
        <note>ligand shared between homodimeric partners</note>
    </ligand>
</feature>
<dbReference type="PIRSF" id="PIRSF037242">
    <property type="entry name" value="CNDP_dipeptidase"/>
    <property type="match status" value="1"/>
</dbReference>
<evidence type="ECO:0000256" key="2">
    <source>
        <dbReference type="ARBA" id="ARBA00022645"/>
    </source>
</evidence>
<proteinExistence type="inferred from homology"/>
<dbReference type="KEGG" id="pmrn:116952170"/>
<dbReference type="PANTHER" id="PTHR43270:SF4">
    <property type="entry name" value="CARNOSINE DIPEPTIDASE 2, ISOFORM A"/>
    <property type="match status" value="1"/>
</dbReference>
<evidence type="ECO:0000256" key="7">
    <source>
        <dbReference type="PIRSR" id="PIRSR037242-1"/>
    </source>
</evidence>
<dbReference type="InterPro" id="IPR001261">
    <property type="entry name" value="ArgE/DapE_CS"/>
</dbReference>
<keyword evidence="6" id="KW-0482">Metalloprotease</keyword>
<feature type="binding site" evidence="9">
    <location>
        <position position="204"/>
    </location>
    <ligand>
        <name>Mn(2+)</name>
        <dbReference type="ChEBI" id="CHEBI:29035"/>
        <label>1</label>
    </ligand>
</feature>
<feature type="binding site" evidence="8">
    <location>
        <position position="367"/>
    </location>
    <ligand>
        <name>substrate</name>
        <note>ligand shared between homodimeric partners</note>
    </ligand>
</feature>
<gene>
    <name evidence="13" type="primary">LOC116952170</name>
</gene>
<feature type="active site" description="Proton acceptor" evidence="7">
    <location>
        <position position="203"/>
    </location>
</feature>
<dbReference type="GO" id="GO:0004180">
    <property type="term" value="F:carboxypeptidase activity"/>
    <property type="evidence" value="ECO:0007669"/>
    <property type="project" value="UniProtKB-KW"/>
</dbReference>
<protein>
    <submittedName>
        <fullName evidence="13">Cytosolic non-specific dipeptidase-like isoform X1</fullName>
    </submittedName>
</protein>
<feature type="binding site" evidence="8">
    <location>
        <position position="265"/>
    </location>
    <ligand>
        <name>substrate</name>
        <note>ligand shared between homodimeric partners</note>
    </ligand>
</feature>
<dbReference type="Gene3D" id="3.40.630.10">
    <property type="entry name" value="Zn peptidases"/>
    <property type="match status" value="1"/>
</dbReference>
<evidence type="ECO:0000256" key="1">
    <source>
        <dbReference type="ARBA" id="ARBA00006247"/>
    </source>
</evidence>
<organism evidence="12 13">
    <name type="scientific">Petromyzon marinus</name>
    <name type="common">Sea lamprey</name>
    <dbReference type="NCBI Taxonomy" id="7757"/>
    <lineage>
        <taxon>Eukaryota</taxon>
        <taxon>Metazoa</taxon>
        <taxon>Chordata</taxon>
        <taxon>Craniata</taxon>
        <taxon>Vertebrata</taxon>
        <taxon>Cyclostomata</taxon>
        <taxon>Hyperoartia</taxon>
        <taxon>Petromyzontiformes</taxon>
        <taxon>Petromyzontidae</taxon>
        <taxon>Petromyzon</taxon>
    </lineage>
</organism>
<keyword evidence="2" id="KW-0121">Carboxypeptidase</keyword>
<keyword evidence="12" id="KW-1185">Reference proteome</keyword>
<dbReference type="Proteomes" id="UP001318040">
    <property type="component" value="Chromosome 45"/>
</dbReference>